<dbReference type="OrthoDB" id="258392at2759"/>
<reference evidence="4 5" key="1">
    <citation type="journal article" date="2013" name="PLoS ONE">
        <title>Genomic and secretomic analyses reveal unique features of the lignocellulolytic enzyme system of Penicillium decumbens.</title>
        <authorList>
            <person name="Liu G."/>
            <person name="Zhang L."/>
            <person name="Wei X."/>
            <person name="Zou G."/>
            <person name="Qin Y."/>
            <person name="Ma L."/>
            <person name="Li J."/>
            <person name="Zheng H."/>
            <person name="Wang S."/>
            <person name="Wang C."/>
            <person name="Xun L."/>
            <person name="Zhao G.-P."/>
            <person name="Zhou Z."/>
            <person name="Qu Y."/>
        </authorList>
    </citation>
    <scope>NUCLEOTIDE SEQUENCE [LARGE SCALE GENOMIC DNA]</scope>
    <source>
        <strain evidence="5">114-2 / CGMCC 5302</strain>
    </source>
</reference>
<evidence type="ECO:0008006" key="6">
    <source>
        <dbReference type="Google" id="ProtNLM"/>
    </source>
</evidence>
<dbReference type="AlphaFoldDB" id="S7ZU11"/>
<organism evidence="4 5">
    <name type="scientific">Penicillium oxalicum (strain 114-2 / CGMCC 5302)</name>
    <name type="common">Penicillium decumbens</name>
    <dbReference type="NCBI Taxonomy" id="933388"/>
    <lineage>
        <taxon>Eukaryota</taxon>
        <taxon>Fungi</taxon>
        <taxon>Dikarya</taxon>
        <taxon>Ascomycota</taxon>
        <taxon>Pezizomycotina</taxon>
        <taxon>Eurotiomycetes</taxon>
        <taxon>Eurotiomycetidae</taxon>
        <taxon>Eurotiales</taxon>
        <taxon>Aspergillaceae</taxon>
        <taxon>Penicillium</taxon>
    </lineage>
</organism>
<feature type="signal peptide" evidence="3">
    <location>
        <begin position="1"/>
        <end position="18"/>
    </location>
</feature>
<keyword evidence="2" id="KW-0812">Transmembrane</keyword>
<dbReference type="HOGENOM" id="CLU_023111_1_0_1"/>
<keyword evidence="3" id="KW-0732">Signal</keyword>
<name>S7ZU11_PENO1</name>
<dbReference type="InterPro" id="IPR000560">
    <property type="entry name" value="His_Pase_clade-2"/>
</dbReference>
<evidence type="ECO:0000256" key="3">
    <source>
        <dbReference type="SAM" id="SignalP"/>
    </source>
</evidence>
<gene>
    <name evidence="4" type="ORF">PDE_08846</name>
</gene>
<protein>
    <recommendedName>
        <fullName evidence="6">Acid phosphatase</fullName>
    </recommendedName>
</protein>
<keyword evidence="2" id="KW-0472">Membrane</keyword>
<dbReference type="PANTHER" id="PTHR11567:SF142">
    <property type="entry name" value="PHOSPHOGLYCERATE MUTASE-LIKE PROTEIN"/>
    <property type="match status" value="1"/>
</dbReference>
<evidence type="ECO:0000256" key="2">
    <source>
        <dbReference type="SAM" id="Phobius"/>
    </source>
</evidence>
<feature type="chain" id="PRO_5004547547" description="Acid phosphatase" evidence="3">
    <location>
        <begin position="19"/>
        <end position="468"/>
    </location>
</feature>
<keyword evidence="5" id="KW-1185">Reference proteome</keyword>
<evidence type="ECO:0000313" key="4">
    <source>
        <dbReference type="EMBL" id="EPS33884.1"/>
    </source>
</evidence>
<dbReference type="SUPFAM" id="SSF53254">
    <property type="entry name" value="Phosphoglycerate mutase-like"/>
    <property type="match status" value="1"/>
</dbReference>
<dbReference type="PANTHER" id="PTHR11567">
    <property type="entry name" value="ACID PHOSPHATASE-RELATED"/>
    <property type="match status" value="1"/>
</dbReference>
<sequence length="468" mass="50144">MQALLAIATLCLIELVCAERILGAYIFQRHGDRTAKGLPPTKLTDLGYHQEYLTGAFFHERYVSASSQHQIDGISSSVVDLAQVTASAPQDTVIQISGQAFLQGLYPPIGRTANETLRNGTVIHSPLGGYQLIPISNVESGTGSEDKTWLQSASACKNALLSSNEYYSSDSYEQLSSTTGSLYQSLESYLNQTISSKKLNFKDAYTIWDLLNVASIHNATSNLPSDQVMHELSALANIHEFNLAYNSSEPIRAVAGLSLAGQVLTALNQTIVLGGKTKLSVQFGAYSTFLSYFGLAGLAKDARFTGIPVYASSMVWELVTNATGPEMPSDSEINVRFMFHNGTSIEGSTQLEAHPLFEQSALEIPWTEFVASTQRFAITSQEQWCQACGNTDGVCSSSISTSASSNFPTSSGGMTPPVAGVIGAMVTLGVLGGATMLIIFLCDLRLVRKSALARDPEITIKVAGEKGI</sequence>
<dbReference type="InterPro" id="IPR029033">
    <property type="entry name" value="His_PPase_superfam"/>
</dbReference>
<keyword evidence="2" id="KW-1133">Transmembrane helix</keyword>
<proteinExistence type="inferred from homology"/>
<evidence type="ECO:0000313" key="5">
    <source>
        <dbReference type="Proteomes" id="UP000019376"/>
    </source>
</evidence>
<dbReference type="STRING" id="933388.S7ZU11"/>
<accession>S7ZU11</accession>
<comment type="similarity">
    <text evidence="1">Belongs to the histidine acid phosphatase family.</text>
</comment>
<dbReference type="EMBL" id="KB644415">
    <property type="protein sequence ID" value="EPS33884.1"/>
    <property type="molecule type" value="Genomic_DNA"/>
</dbReference>
<dbReference type="eggNOG" id="ENOG502RCH9">
    <property type="taxonomic scope" value="Eukaryota"/>
</dbReference>
<dbReference type="Gene3D" id="3.40.50.1240">
    <property type="entry name" value="Phosphoglycerate mutase-like"/>
    <property type="match status" value="1"/>
</dbReference>
<dbReference type="PhylomeDB" id="S7ZU11"/>
<dbReference type="GO" id="GO:0016791">
    <property type="term" value="F:phosphatase activity"/>
    <property type="evidence" value="ECO:0007669"/>
    <property type="project" value="TreeGrafter"/>
</dbReference>
<dbReference type="InterPro" id="IPR050645">
    <property type="entry name" value="Histidine_acid_phosphatase"/>
</dbReference>
<feature type="transmembrane region" description="Helical" evidence="2">
    <location>
        <begin position="418"/>
        <end position="442"/>
    </location>
</feature>
<dbReference type="Proteomes" id="UP000019376">
    <property type="component" value="Unassembled WGS sequence"/>
</dbReference>
<dbReference type="Pfam" id="PF00328">
    <property type="entry name" value="His_Phos_2"/>
    <property type="match status" value="1"/>
</dbReference>
<evidence type="ECO:0000256" key="1">
    <source>
        <dbReference type="ARBA" id="ARBA00005375"/>
    </source>
</evidence>